<dbReference type="InterPro" id="IPR036259">
    <property type="entry name" value="MFS_trans_sf"/>
</dbReference>
<keyword evidence="1" id="KW-0812">Transmembrane</keyword>
<dbReference type="EMBL" id="JAVRHL010000003">
    <property type="protein sequence ID" value="MDT0683439.1"/>
    <property type="molecule type" value="Genomic_DNA"/>
</dbReference>
<keyword evidence="1" id="KW-0472">Membrane</keyword>
<evidence type="ECO:0000313" key="3">
    <source>
        <dbReference type="Proteomes" id="UP001265259"/>
    </source>
</evidence>
<evidence type="ECO:0000256" key="1">
    <source>
        <dbReference type="SAM" id="Phobius"/>
    </source>
</evidence>
<evidence type="ECO:0000313" key="2">
    <source>
        <dbReference type="EMBL" id="MDT0683439.1"/>
    </source>
</evidence>
<keyword evidence="1" id="KW-1133">Transmembrane helix</keyword>
<dbReference type="Proteomes" id="UP001265259">
    <property type="component" value="Unassembled WGS sequence"/>
</dbReference>
<organism evidence="2 3">
    <name type="scientific">Tropicimonas omnivorans</name>
    <dbReference type="NCBI Taxonomy" id="3075590"/>
    <lineage>
        <taxon>Bacteria</taxon>
        <taxon>Pseudomonadati</taxon>
        <taxon>Pseudomonadota</taxon>
        <taxon>Alphaproteobacteria</taxon>
        <taxon>Rhodobacterales</taxon>
        <taxon>Roseobacteraceae</taxon>
        <taxon>Tropicimonas</taxon>
    </lineage>
</organism>
<reference evidence="2 3" key="1">
    <citation type="submission" date="2023-09" db="EMBL/GenBank/DDBJ databases">
        <authorList>
            <person name="Rey-Velasco X."/>
        </authorList>
    </citation>
    <scope>NUCLEOTIDE SEQUENCE [LARGE SCALE GENOMIC DNA]</scope>
    <source>
        <strain evidence="2 3">F158</strain>
    </source>
</reference>
<name>A0ABU3DI99_9RHOB</name>
<comment type="caution">
    <text evidence="2">The sequence shown here is derived from an EMBL/GenBank/DDBJ whole genome shotgun (WGS) entry which is preliminary data.</text>
</comment>
<gene>
    <name evidence="2" type="ORF">RM543_12140</name>
</gene>
<sequence>MTSPRIAGTSALFLGTFLAATGYGATFLLTRHLAAMGGSPADVGAILFAAMLGTFVGVPIVGWEAGRLGAAPCQRRGPH</sequence>
<proteinExistence type="predicted"/>
<dbReference type="RefSeq" id="WP_311691985.1">
    <property type="nucleotide sequence ID" value="NZ_JAVRHL010000003.1"/>
</dbReference>
<accession>A0ABU3DI99</accession>
<feature type="transmembrane region" description="Helical" evidence="1">
    <location>
        <begin position="43"/>
        <end position="66"/>
    </location>
</feature>
<dbReference type="SUPFAM" id="SSF103473">
    <property type="entry name" value="MFS general substrate transporter"/>
    <property type="match status" value="1"/>
</dbReference>
<keyword evidence="3" id="KW-1185">Reference proteome</keyword>
<evidence type="ECO:0008006" key="4">
    <source>
        <dbReference type="Google" id="ProtNLM"/>
    </source>
</evidence>
<protein>
    <recommendedName>
        <fullName evidence="4">Major facilitator superfamily (MFS) profile domain-containing protein</fullName>
    </recommendedName>
</protein>